<dbReference type="Pfam" id="PF13236">
    <property type="entry name" value="CLU"/>
    <property type="match status" value="1"/>
</dbReference>
<evidence type="ECO:0000313" key="4">
    <source>
        <dbReference type="Proteomes" id="UP001165065"/>
    </source>
</evidence>
<organism evidence="3 4">
    <name type="scientific">Triparma columacea</name>
    <dbReference type="NCBI Taxonomy" id="722753"/>
    <lineage>
        <taxon>Eukaryota</taxon>
        <taxon>Sar</taxon>
        <taxon>Stramenopiles</taxon>
        <taxon>Ochrophyta</taxon>
        <taxon>Bolidophyceae</taxon>
        <taxon>Parmales</taxon>
        <taxon>Triparmaceae</taxon>
        <taxon>Triparma</taxon>
    </lineage>
</organism>
<dbReference type="InterPro" id="IPR025697">
    <property type="entry name" value="CLU_dom"/>
</dbReference>
<comment type="caution">
    <text evidence="3">The sequence shown here is derived from an EMBL/GenBank/DDBJ whole genome shotgun (WGS) entry which is preliminary data.</text>
</comment>
<dbReference type="GO" id="GO:0003729">
    <property type="term" value="F:mRNA binding"/>
    <property type="evidence" value="ECO:0007669"/>
    <property type="project" value="TreeGrafter"/>
</dbReference>
<feature type="region of interest" description="Disordered" evidence="1">
    <location>
        <begin position="1"/>
        <end position="22"/>
    </location>
</feature>
<dbReference type="PROSITE" id="PS51823">
    <property type="entry name" value="CLU"/>
    <property type="match status" value="1"/>
</dbReference>
<dbReference type="PANTHER" id="PTHR12601:SF6">
    <property type="entry name" value="CLUSTERED MITOCHONDRIA PROTEIN HOMOLOG"/>
    <property type="match status" value="1"/>
</dbReference>
<name>A0A9W7GFB3_9STRA</name>
<accession>A0A9W7GFB3</accession>
<reference evidence="4" key="1">
    <citation type="journal article" date="2023" name="Commun. Biol.">
        <title>Genome analysis of Parmales, the sister group of diatoms, reveals the evolutionary specialization of diatoms from phago-mixotrophs to photoautotrophs.</title>
        <authorList>
            <person name="Ban H."/>
            <person name="Sato S."/>
            <person name="Yoshikawa S."/>
            <person name="Yamada K."/>
            <person name="Nakamura Y."/>
            <person name="Ichinomiya M."/>
            <person name="Sato N."/>
            <person name="Blanc-Mathieu R."/>
            <person name="Endo H."/>
            <person name="Kuwata A."/>
            <person name="Ogata H."/>
        </authorList>
    </citation>
    <scope>NUCLEOTIDE SEQUENCE [LARGE SCALE GENOMIC DNA]</scope>
</reference>
<keyword evidence="4" id="KW-1185">Reference proteome</keyword>
<protein>
    <recommendedName>
        <fullName evidence="2">Clu domain-containing protein</fullName>
    </recommendedName>
</protein>
<evidence type="ECO:0000256" key="1">
    <source>
        <dbReference type="SAM" id="MobiDB-lite"/>
    </source>
</evidence>
<dbReference type="EMBL" id="BRYA01000171">
    <property type="protein sequence ID" value="GMI42422.1"/>
    <property type="molecule type" value="Genomic_DNA"/>
</dbReference>
<feature type="compositionally biased region" description="Pro residues" evidence="1">
    <location>
        <begin position="53"/>
        <end position="67"/>
    </location>
</feature>
<feature type="compositionally biased region" description="Pro residues" evidence="1">
    <location>
        <begin position="1"/>
        <end position="16"/>
    </location>
</feature>
<evidence type="ECO:0000313" key="3">
    <source>
        <dbReference type="EMBL" id="GMI42422.1"/>
    </source>
</evidence>
<dbReference type="GO" id="GO:0005737">
    <property type="term" value="C:cytoplasm"/>
    <property type="evidence" value="ECO:0007669"/>
    <property type="project" value="TreeGrafter"/>
</dbReference>
<dbReference type="OrthoDB" id="201749at2759"/>
<dbReference type="InterPro" id="IPR027523">
    <property type="entry name" value="CLU_prot"/>
</dbReference>
<feature type="domain" description="Clu" evidence="2">
    <location>
        <begin position="56"/>
        <end position="342"/>
    </location>
</feature>
<evidence type="ECO:0000259" key="2">
    <source>
        <dbReference type="PROSITE" id="PS51823"/>
    </source>
</evidence>
<dbReference type="PANTHER" id="PTHR12601">
    <property type="entry name" value="EUKARYOTIC TRANSLATION INITIATION FACTOR 3 SUBUNIT EIF-3"/>
    <property type="match status" value="1"/>
</dbReference>
<proteinExistence type="predicted"/>
<feature type="region of interest" description="Disordered" evidence="1">
    <location>
        <begin position="38"/>
        <end position="76"/>
    </location>
</feature>
<feature type="compositionally biased region" description="Polar residues" evidence="1">
    <location>
        <begin position="38"/>
        <end position="52"/>
    </location>
</feature>
<dbReference type="GO" id="GO:0048312">
    <property type="term" value="P:intracellular distribution of mitochondria"/>
    <property type="evidence" value="ECO:0007669"/>
    <property type="project" value="TreeGrafter"/>
</dbReference>
<dbReference type="Proteomes" id="UP001165065">
    <property type="component" value="Unassembled WGS sequence"/>
</dbReference>
<gene>
    <name evidence="3" type="ORF">TrCOL_g11606</name>
</gene>
<sequence length="1356" mass="144678">MRPSPQTPKSPTPPTDPSLTSTLSTLSRHQLESALVQVHSSLSRLGSPNSASTPPPSVDEEYPPPPTLSSISSQSSYNIPTTLVPEALRSQRTSTSTMPFGSTHMLDWNTRYQLLVRGGDDKKLVRLVEEFEYIATTYAKVLVEERGMPIEQRTFTPLSAAGGMAGGEKYLVHGILFKFAIDTNLIYGGSPPQKAAGWERKGMDALRDSVGLKSGVGGCKRYYDAKAAGAGNKLHFPLAVTLDYLGHRLTATSLLPVNGDTLVHGISNARELAVRGVRDGGACKVLLDKVAERIGLAKHVVGRGSVKAVISHAADLEVHKGTDGRYYALDTARVLPPRFPFGGEGGTQRTLTELFRAEFCRRIKGGLSSDGMSGFTHPDDREKGRKRIRDATVFLEDELVPLVAKNLDGAHGGVKRLGGRHFAKAMVERVEDVLLTLHRCGLNYQHLGLVRAKSEDENLRDLLLAEMIARVGKEDVREMWRDRGEGVKLPGRRAYTVGLVEYLNKLLALHDKKGEVFWEGVLQGRIVRKYGTGVFEEDHNKYRNDPGENWDVGTGMRGRMDKYMGYVYLRIVEMLELRIRHNTNSWLMACCKEGPGWPGVGAILSVEDVEGLGVKVKRAGFMEAAVGGKLLKEAREEGGVGYSNSGGQGSVGRSALRWARAVQGLRKSLGCNSAGGEGYFRLAYGLIRMLEWGGGDDDGSSLVEAAARRVWEGMQCVIERHEMGYATGVVEEERGGEEVVGEAEREGRVEAGIGAEPTESEFGYYAPPQHPTEVDSGGSNSGDNDSGTMYYNEIRGGSYGGRAYDEFYDDPYDDIATGEEDADGDLEDIASPSMFLHDPPPPEGLREGFEEYLELARRAAEGDREGVALGLNVLGSCLMSLWRLGALGGPSPSPLLSAASAAYSLASDLAGFGSGGAGGRVRRSSHQYDLGSSLVGSTSAESACRRAEALLLLAERGGKGREDKVKEAEGILEGLCGYLNLQGHIGSNVNKGLEDEVNRIGELLKAAGKVAVRFKAVNFSGRKSIKGSTRASAMVGVSTGVNSSAGFVCLATLSGSGGCDGRVYSHLPGEQMYMVKGRFSHPSPPAVLGRGGMVVCEDGEVLDFSRGNGGESRGSVGGKVKRGSPSCWIGGGGDGRGHFCVVSESRVLLFDFRPSAQVGPALFELDVPGGATEVLDVRCTVSEGGGARLSCLLLGGGGDVEVLSSDADKTNTTLLGSDLTEFQVKRGRFSPTGGLLLTSTDGRAAVVSGSGEFFTMLPPDSLPLDLGSGVLLPSPPSSRCPDGWFHIGSSVSITFLPSSPSASVEVKSFHYETLEGEREGEVIGGVILGADQGLRGHIIVGDDKEVDVVSFEATFA</sequence>